<evidence type="ECO:0000313" key="5">
    <source>
        <dbReference type="Proteomes" id="UP000236884"/>
    </source>
</evidence>
<feature type="signal peptide" evidence="2">
    <location>
        <begin position="1"/>
        <end position="23"/>
    </location>
</feature>
<keyword evidence="2" id="KW-0732">Signal</keyword>
<feature type="domain" description="GYF" evidence="3">
    <location>
        <begin position="60"/>
        <end position="108"/>
    </location>
</feature>
<keyword evidence="5" id="KW-1185">Reference proteome</keyword>
<gene>
    <name evidence="4" type="ORF">GJW-30_1_02332</name>
</gene>
<protein>
    <recommendedName>
        <fullName evidence="3">GYF domain-containing protein</fullName>
    </recommendedName>
</protein>
<dbReference type="InterPro" id="IPR025640">
    <property type="entry name" value="GYF_2"/>
</dbReference>
<dbReference type="EMBL" id="AP014946">
    <property type="protein sequence ID" value="BAT59798.1"/>
    <property type="molecule type" value="Genomic_DNA"/>
</dbReference>
<feature type="compositionally biased region" description="Pro residues" evidence="1">
    <location>
        <begin position="34"/>
        <end position="48"/>
    </location>
</feature>
<evidence type="ECO:0000259" key="3">
    <source>
        <dbReference type="Pfam" id="PF14237"/>
    </source>
</evidence>
<accession>A0A0S3PV09</accession>
<feature type="chain" id="PRO_5016295831" description="GYF domain-containing protein" evidence="2">
    <location>
        <begin position="24"/>
        <end position="245"/>
    </location>
</feature>
<dbReference type="AlphaFoldDB" id="A0A0S3PV09"/>
<dbReference type="RefSeq" id="WP_130364899.1">
    <property type="nucleotide sequence ID" value="NZ_AP014946.1"/>
</dbReference>
<dbReference type="OrthoDB" id="9764015at2"/>
<evidence type="ECO:0000256" key="1">
    <source>
        <dbReference type="SAM" id="MobiDB-lite"/>
    </source>
</evidence>
<evidence type="ECO:0000313" key="4">
    <source>
        <dbReference type="EMBL" id="BAT59798.1"/>
    </source>
</evidence>
<proteinExistence type="predicted"/>
<sequence>MRRTLSLALTLLVVALIAGPAAAQPSISPNVPSGGPPPPPPPPPPPQGNAPGIALNEPMWIAVNGQSTGPFQPPEIARKIGTREIIGETMVFTNSMNRWTRASDVAALQPLLQQAQAGAPAPGMPPAPPAGDNEAIARLTQFMTGEWMVEQPGMYQGLTVRTQLRYFPDGNFRGARHLIGANPGGGPYTQTTPLNGRWSVQPIDDRRFVLTFTGASISGSVQLEILDQNRLRNEQDNYISIRVGR</sequence>
<dbReference type="KEGG" id="vgo:GJW-30_1_02332"/>
<dbReference type="Proteomes" id="UP000236884">
    <property type="component" value="Chromosome"/>
</dbReference>
<dbReference type="SUPFAM" id="SSF101447">
    <property type="entry name" value="Formin homology 2 domain (FH2 domain)"/>
    <property type="match status" value="1"/>
</dbReference>
<name>A0A0S3PV09_9BRAD</name>
<dbReference type="Pfam" id="PF14237">
    <property type="entry name" value="GYF_2"/>
    <property type="match status" value="1"/>
</dbReference>
<reference evidence="4 5" key="1">
    <citation type="submission" date="2015-08" db="EMBL/GenBank/DDBJ databases">
        <title>Investigation of the bacterial diversity of lava forest soil.</title>
        <authorList>
            <person name="Lee J.S."/>
        </authorList>
    </citation>
    <scope>NUCLEOTIDE SEQUENCE [LARGE SCALE GENOMIC DNA]</scope>
    <source>
        <strain evidence="4 5">GJW-30</strain>
    </source>
</reference>
<feature type="region of interest" description="Disordered" evidence="1">
    <location>
        <begin position="27"/>
        <end position="53"/>
    </location>
</feature>
<organism evidence="4 5">
    <name type="scientific">Variibacter gotjawalensis</name>
    <dbReference type="NCBI Taxonomy" id="1333996"/>
    <lineage>
        <taxon>Bacteria</taxon>
        <taxon>Pseudomonadati</taxon>
        <taxon>Pseudomonadota</taxon>
        <taxon>Alphaproteobacteria</taxon>
        <taxon>Hyphomicrobiales</taxon>
        <taxon>Nitrobacteraceae</taxon>
        <taxon>Variibacter</taxon>
    </lineage>
</organism>
<evidence type="ECO:0000256" key="2">
    <source>
        <dbReference type="SAM" id="SignalP"/>
    </source>
</evidence>